<evidence type="ECO:0000313" key="6">
    <source>
        <dbReference type="Proteomes" id="UP000320244"/>
    </source>
</evidence>
<evidence type="ECO:0000313" key="5">
    <source>
        <dbReference type="EMBL" id="TWP37397.1"/>
    </source>
</evidence>
<dbReference type="PANTHER" id="PTHR43309:SF3">
    <property type="entry name" value="5-OXOPROLINASE SUBUNIT C"/>
    <property type="match status" value="1"/>
</dbReference>
<reference evidence="5 6" key="1">
    <citation type="submission" date="2019-05" db="EMBL/GenBank/DDBJ databases">
        <authorList>
            <person name="Lee S.D."/>
        </authorList>
    </citation>
    <scope>NUCLEOTIDE SEQUENCE [LARGE SCALE GENOMIC DNA]</scope>
    <source>
        <strain evidence="5 6">C5-26</strain>
    </source>
</reference>
<feature type="domain" description="Carboxyltransferase" evidence="4">
    <location>
        <begin position="25"/>
        <end position="301"/>
    </location>
</feature>
<accession>A0A563E4E5</accession>
<dbReference type="NCBIfam" id="TIGR00724">
    <property type="entry name" value="urea_amlyse_rel"/>
    <property type="match status" value="1"/>
</dbReference>
<dbReference type="InterPro" id="IPR052708">
    <property type="entry name" value="PxpC"/>
</dbReference>
<dbReference type="EMBL" id="VCQV01000006">
    <property type="protein sequence ID" value="TWP37397.1"/>
    <property type="molecule type" value="Genomic_DNA"/>
</dbReference>
<keyword evidence="3" id="KW-0067">ATP-binding</keyword>
<evidence type="ECO:0000256" key="1">
    <source>
        <dbReference type="ARBA" id="ARBA00022741"/>
    </source>
</evidence>
<dbReference type="RefSeq" id="WP_146315918.1">
    <property type="nucleotide sequence ID" value="NZ_VCQV01000006.1"/>
</dbReference>
<gene>
    <name evidence="5" type="ORF">FGL98_06520</name>
</gene>
<name>A0A563E4E5_9MICO</name>
<dbReference type="GO" id="GO:0005524">
    <property type="term" value="F:ATP binding"/>
    <property type="evidence" value="ECO:0007669"/>
    <property type="project" value="UniProtKB-KW"/>
</dbReference>
<dbReference type="Proteomes" id="UP000320244">
    <property type="component" value="Unassembled WGS sequence"/>
</dbReference>
<dbReference type="Gene3D" id="2.40.100.10">
    <property type="entry name" value="Cyclophilin-like"/>
    <property type="match status" value="1"/>
</dbReference>
<dbReference type="InterPro" id="IPR003778">
    <property type="entry name" value="CT_A_B"/>
</dbReference>
<keyword evidence="6" id="KW-1185">Reference proteome</keyword>
<evidence type="ECO:0000259" key="4">
    <source>
        <dbReference type="SMART" id="SM00797"/>
    </source>
</evidence>
<reference evidence="5 6" key="2">
    <citation type="submission" date="2019-08" db="EMBL/GenBank/DDBJ databases">
        <title>Jejuicoccus antrihumi gen. nov., sp. nov., a new member of the family Dermacoccaceae isolated from a cave.</title>
        <authorList>
            <person name="Schumann P."/>
            <person name="Kim I.S."/>
        </authorList>
    </citation>
    <scope>NUCLEOTIDE SEQUENCE [LARGE SCALE GENOMIC DNA]</scope>
    <source>
        <strain evidence="5 6">C5-26</strain>
    </source>
</reference>
<organism evidence="5 6">
    <name type="scientific">Leekyejoonella antrihumi</name>
    <dbReference type="NCBI Taxonomy" id="1660198"/>
    <lineage>
        <taxon>Bacteria</taxon>
        <taxon>Bacillati</taxon>
        <taxon>Actinomycetota</taxon>
        <taxon>Actinomycetes</taxon>
        <taxon>Micrococcales</taxon>
        <taxon>Dermacoccaceae</taxon>
        <taxon>Leekyejoonella</taxon>
    </lineage>
</organism>
<evidence type="ECO:0000256" key="2">
    <source>
        <dbReference type="ARBA" id="ARBA00022801"/>
    </source>
</evidence>
<keyword evidence="2" id="KW-0378">Hydrolase</keyword>
<dbReference type="GO" id="GO:0016740">
    <property type="term" value="F:transferase activity"/>
    <property type="evidence" value="ECO:0007669"/>
    <property type="project" value="UniProtKB-KW"/>
</dbReference>
<comment type="caution">
    <text evidence="5">The sequence shown here is derived from an EMBL/GenBank/DDBJ whole genome shotgun (WGS) entry which is preliminary data.</text>
</comment>
<dbReference type="GO" id="GO:0016787">
    <property type="term" value="F:hydrolase activity"/>
    <property type="evidence" value="ECO:0007669"/>
    <property type="project" value="UniProtKB-KW"/>
</dbReference>
<evidence type="ECO:0000256" key="3">
    <source>
        <dbReference type="ARBA" id="ARBA00022840"/>
    </source>
</evidence>
<dbReference type="InterPro" id="IPR029000">
    <property type="entry name" value="Cyclophilin-like_dom_sf"/>
</dbReference>
<dbReference type="Pfam" id="PF02626">
    <property type="entry name" value="CT_A_B"/>
    <property type="match status" value="1"/>
</dbReference>
<dbReference type="OrthoDB" id="9768696at2"/>
<proteinExistence type="predicted"/>
<keyword evidence="5" id="KW-0808">Transferase</keyword>
<dbReference type="SUPFAM" id="SSF50891">
    <property type="entry name" value="Cyclophilin-like"/>
    <property type="match status" value="1"/>
</dbReference>
<dbReference type="SMART" id="SM00797">
    <property type="entry name" value="AHS2"/>
    <property type="match status" value="1"/>
</dbReference>
<protein>
    <submittedName>
        <fullName evidence="5">Biotin-dependent carboxyltransferase family protein</fullName>
    </submittedName>
</protein>
<dbReference type="PANTHER" id="PTHR43309">
    <property type="entry name" value="5-OXOPROLINASE SUBUNIT C"/>
    <property type="match status" value="1"/>
</dbReference>
<dbReference type="AlphaFoldDB" id="A0A563E4E5"/>
<keyword evidence="1" id="KW-0547">Nucleotide-binding</keyword>
<sequence length="306" mass="31350">MATLEVHAVGPLAMLEDKGRPGLAAIGVPPSGAVDRVSLAQGNRLLGNPDKAAGIEVLLGGLAVSVDETIVFVVTGAPCPLSIDGRPVGFGAALPLRPGQVLRLGVPVAALRSYLVVRGGLLASSDTRHFGSSSSDPTSGLGPAPLAAGDRIEVGAVVAGNPRYDLEVPPVGSSGGELDLHATLGPRDDWLTPESVEVLGAAAWEVTAEGDRVGVRLAGPALSSGGPEQLPSEGIVRGAVQVPPSGQPVVFLADHPTTGGYPVVAVMDDADTDRLAQLRPGERLRLHLRRARWLEHDRTRASAGMP</sequence>